<dbReference type="Pfam" id="PF00759">
    <property type="entry name" value="Glyco_hydro_9"/>
    <property type="match status" value="1"/>
</dbReference>
<dbReference type="CDD" id="cd02850">
    <property type="entry name" value="E_set_Cellulase_N"/>
    <property type="match status" value="1"/>
</dbReference>
<protein>
    <recommendedName>
        <fullName evidence="7">Endoglucanase</fullName>
        <ecNumber evidence="7">3.2.1.4</ecNumber>
    </recommendedName>
</protein>
<gene>
    <name evidence="10" type="ORF">JOC48_001265</name>
</gene>
<keyword evidence="7" id="KW-0136">Cellulose degradation</keyword>
<dbReference type="EC" id="3.2.1.4" evidence="7"/>
<dbReference type="InterPro" id="IPR004197">
    <property type="entry name" value="Cellulase_Ig-like"/>
</dbReference>
<keyword evidence="4 6" id="KW-0326">Glycosidase</keyword>
<evidence type="ECO:0000256" key="1">
    <source>
        <dbReference type="ARBA" id="ARBA00007072"/>
    </source>
</evidence>
<dbReference type="SUPFAM" id="SSF81296">
    <property type="entry name" value="E set domains"/>
    <property type="match status" value="1"/>
</dbReference>
<keyword evidence="2 6" id="KW-0378">Hydrolase</keyword>
<proteinExistence type="inferred from homology"/>
<name>A0ABS2MY23_9BACI</name>
<comment type="similarity">
    <text evidence="1 6 7">Belongs to the glycosyl hydrolase 9 (cellulase E) family.</text>
</comment>
<feature type="domain" description="Cellulase Ig-like" evidence="9">
    <location>
        <begin position="6"/>
        <end position="85"/>
    </location>
</feature>
<evidence type="ECO:0000256" key="4">
    <source>
        <dbReference type="ARBA" id="ARBA00023295"/>
    </source>
</evidence>
<dbReference type="InterPro" id="IPR014756">
    <property type="entry name" value="Ig_E-set"/>
</dbReference>
<evidence type="ECO:0000256" key="3">
    <source>
        <dbReference type="ARBA" id="ARBA00023277"/>
    </source>
</evidence>
<evidence type="ECO:0000256" key="7">
    <source>
        <dbReference type="RuleBase" id="RU361166"/>
    </source>
</evidence>
<keyword evidence="3 6" id="KW-0119">Carbohydrate metabolism</keyword>
<evidence type="ECO:0000256" key="5">
    <source>
        <dbReference type="ARBA" id="ARBA00023326"/>
    </source>
</evidence>
<dbReference type="Proteomes" id="UP001296943">
    <property type="component" value="Unassembled WGS sequence"/>
</dbReference>
<organism evidence="10 11">
    <name type="scientific">Aquibacillus albus</name>
    <dbReference type="NCBI Taxonomy" id="1168171"/>
    <lineage>
        <taxon>Bacteria</taxon>
        <taxon>Bacillati</taxon>
        <taxon>Bacillota</taxon>
        <taxon>Bacilli</taxon>
        <taxon>Bacillales</taxon>
        <taxon>Bacillaceae</taxon>
        <taxon>Aquibacillus</taxon>
    </lineage>
</organism>
<dbReference type="SUPFAM" id="SSF48208">
    <property type="entry name" value="Six-hairpin glycosidases"/>
    <property type="match status" value="1"/>
</dbReference>
<dbReference type="InterPro" id="IPR012341">
    <property type="entry name" value="6hp_glycosidase-like_sf"/>
</dbReference>
<keyword evidence="11" id="KW-1185">Reference proteome</keyword>
<comment type="catalytic activity">
    <reaction evidence="7">
        <text>Endohydrolysis of (1-&gt;4)-beta-D-glucosidic linkages in cellulose, lichenin and cereal beta-D-glucans.</text>
        <dbReference type="EC" id="3.2.1.4"/>
    </reaction>
</comment>
<dbReference type="EMBL" id="JAFBDR010000005">
    <property type="protein sequence ID" value="MBM7570787.1"/>
    <property type="molecule type" value="Genomic_DNA"/>
</dbReference>
<dbReference type="PROSITE" id="PS00698">
    <property type="entry name" value="GH9_3"/>
    <property type="match status" value="1"/>
</dbReference>
<evidence type="ECO:0000256" key="2">
    <source>
        <dbReference type="ARBA" id="ARBA00022801"/>
    </source>
</evidence>
<evidence type="ECO:0000256" key="6">
    <source>
        <dbReference type="PROSITE-ProRule" id="PRU10060"/>
    </source>
</evidence>
<dbReference type="InterPro" id="IPR033126">
    <property type="entry name" value="Glyco_hydro_9_Asp/Glu_AS"/>
</dbReference>
<keyword evidence="5 6" id="KW-0624">Polysaccharide degradation</keyword>
<feature type="domain" description="Glycoside hydrolase family 9" evidence="8">
    <location>
        <begin position="96"/>
        <end position="536"/>
    </location>
</feature>
<evidence type="ECO:0000313" key="11">
    <source>
        <dbReference type="Proteomes" id="UP001296943"/>
    </source>
</evidence>
<reference evidence="10 11" key="1">
    <citation type="submission" date="2021-01" db="EMBL/GenBank/DDBJ databases">
        <title>Genomic Encyclopedia of Type Strains, Phase IV (KMG-IV): sequencing the most valuable type-strain genomes for metagenomic binning, comparative biology and taxonomic classification.</title>
        <authorList>
            <person name="Goeker M."/>
        </authorList>
    </citation>
    <scope>NUCLEOTIDE SEQUENCE [LARGE SCALE GENOMIC DNA]</scope>
    <source>
        <strain evidence="10 11">DSM 23711</strain>
    </source>
</reference>
<dbReference type="GO" id="GO:0008810">
    <property type="term" value="F:cellulase activity"/>
    <property type="evidence" value="ECO:0007669"/>
    <property type="project" value="UniProtKB-EC"/>
</dbReference>
<evidence type="ECO:0000259" key="9">
    <source>
        <dbReference type="Pfam" id="PF02927"/>
    </source>
</evidence>
<accession>A0ABS2MY23</accession>
<comment type="caution">
    <text evidence="10">The sequence shown here is derived from an EMBL/GenBank/DDBJ whole genome shotgun (WGS) entry which is preliminary data.</text>
</comment>
<dbReference type="InterPro" id="IPR013783">
    <property type="entry name" value="Ig-like_fold"/>
</dbReference>
<evidence type="ECO:0000313" key="10">
    <source>
        <dbReference type="EMBL" id="MBM7570787.1"/>
    </source>
</evidence>
<dbReference type="Gene3D" id="2.60.40.10">
    <property type="entry name" value="Immunoglobulins"/>
    <property type="match status" value="1"/>
</dbReference>
<dbReference type="PANTHER" id="PTHR22298">
    <property type="entry name" value="ENDO-1,4-BETA-GLUCANASE"/>
    <property type="match status" value="1"/>
</dbReference>
<feature type="active site" evidence="6">
    <location>
        <position position="514"/>
    </location>
</feature>
<dbReference type="Gene3D" id="1.50.10.10">
    <property type="match status" value="1"/>
</dbReference>
<dbReference type="Pfam" id="PF02927">
    <property type="entry name" value="CelD_N"/>
    <property type="match status" value="1"/>
</dbReference>
<evidence type="ECO:0000259" key="8">
    <source>
        <dbReference type="Pfam" id="PF00759"/>
    </source>
</evidence>
<dbReference type="RefSeq" id="WP_204498203.1">
    <property type="nucleotide sequence ID" value="NZ_JAFBDR010000005.1"/>
</dbReference>
<dbReference type="InterPro" id="IPR001701">
    <property type="entry name" value="Glyco_hydro_9"/>
</dbReference>
<feature type="active site" evidence="6">
    <location>
        <position position="523"/>
    </location>
</feature>
<dbReference type="InterPro" id="IPR008928">
    <property type="entry name" value="6-hairpin_glycosidase_sf"/>
</dbReference>
<sequence length="541" mass="61123">MKEKAARSITVNQIGYPLHEKKIAIITNNDSGVFQVMNERTNETVYQGALTGPVFDKVSNSKVFHGDFSSLQTTGTYYVMVGNSKSASFMIDSNPYEKLQQGLLKAFYYLRCGMDLEEEFAGPWKHKACHLKEGIVYGDTKHRLDSSGGWHDAGDYGKYTVAGAKAIADLLLAFEIYPTAFEKTLPIPESDGRTPDVLHECKYELDWLFKMQDAETGGVFHKLTTLTFPGLDVMPEQDNGDLYFSPISATATATYAAVMAMSSRVYREYNQEFSIRCLEAAKLAWKWLENNPEYPSFKNPPEISTGEYGDQSDLDERYWAAAELFRTTGERVYHHAFKELANATFPKYELGWADDGGYGTLAYLLNGRENAEPKLYDHLKQGWKQEANRLIERSKDDGYFVSLSENDYIWGSNMLLLNHAMVLLFAFYFEGMKEFETSALDHVHYLVGRNILDISYVTGFGDKPVKHIHHRPSVGDDVMEPVPGFVSGGPNKNLQDDISKQTLRGNSPPACFIDHIDSYATNEITIYWNSPAVFVLSHFIK</sequence>